<keyword evidence="2 9" id="KW-0812">Transmembrane</keyword>
<dbReference type="InterPro" id="IPR029787">
    <property type="entry name" value="Nucleotide_cyclase"/>
</dbReference>
<feature type="repeat" description="TPR" evidence="7">
    <location>
        <begin position="126"/>
        <end position="159"/>
    </location>
</feature>
<dbReference type="PROSITE" id="PS00452">
    <property type="entry name" value="GUANYLATE_CYCLASE_1"/>
    <property type="match status" value="1"/>
</dbReference>
<dbReference type="SUPFAM" id="SSF55073">
    <property type="entry name" value="Nucleotide cyclase"/>
    <property type="match status" value="1"/>
</dbReference>
<dbReference type="SMART" id="SM00044">
    <property type="entry name" value="CYCc"/>
    <property type="match status" value="1"/>
</dbReference>
<comment type="caution">
    <text evidence="12">The sequence shown here is derived from an EMBL/GenBank/DDBJ whole genome shotgun (WGS) entry which is preliminary data.</text>
</comment>
<dbReference type="PANTHER" id="PTHR11920">
    <property type="entry name" value="GUANYLYL CYCLASE"/>
    <property type="match status" value="1"/>
</dbReference>
<dbReference type="Gene3D" id="1.25.40.10">
    <property type="entry name" value="Tetratricopeptide repeat domain"/>
    <property type="match status" value="3"/>
</dbReference>
<dbReference type="InterPro" id="IPR018297">
    <property type="entry name" value="A/G_cyclase_CS"/>
</dbReference>
<comment type="subcellular location">
    <subcellularLocation>
        <location evidence="1">Membrane</location>
    </subcellularLocation>
</comment>
<dbReference type="CDD" id="cd07302">
    <property type="entry name" value="CHD"/>
    <property type="match status" value="1"/>
</dbReference>
<dbReference type="Gene3D" id="3.30.70.1230">
    <property type="entry name" value="Nucleotide cyclase"/>
    <property type="match status" value="1"/>
</dbReference>
<evidence type="ECO:0000256" key="5">
    <source>
        <dbReference type="ARBA" id="ARBA00023136"/>
    </source>
</evidence>
<keyword evidence="6 8" id="KW-0456">Lyase</keyword>
<dbReference type="EMBL" id="JBAWKC010000001">
    <property type="protein sequence ID" value="MFH6767758.1"/>
    <property type="molecule type" value="Genomic_DNA"/>
</dbReference>
<keyword evidence="3" id="KW-0547">Nucleotide-binding</keyword>
<evidence type="ECO:0000256" key="7">
    <source>
        <dbReference type="PROSITE-ProRule" id="PRU00339"/>
    </source>
</evidence>
<dbReference type="SUPFAM" id="SSF48452">
    <property type="entry name" value="TPR-like"/>
    <property type="match status" value="2"/>
</dbReference>
<keyword evidence="4 9" id="KW-1133">Transmembrane helix</keyword>
<organism evidence="12 13">
    <name type="scientific">Gaetbulibacter aquiaggeris</name>
    <dbReference type="NCBI Taxonomy" id="1735373"/>
    <lineage>
        <taxon>Bacteria</taxon>
        <taxon>Pseudomonadati</taxon>
        <taxon>Bacteroidota</taxon>
        <taxon>Flavobacteriia</taxon>
        <taxon>Flavobacteriales</taxon>
        <taxon>Flavobacteriaceae</taxon>
        <taxon>Gaetbulibacter</taxon>
    </lineage>
</organism>
<gene>
    <name evidence="12" type="ORF">V8G56_03335</name>
</gene>
<keyword evidence="13" id="KW-1185">Reference proteome</keyword>
<feature type="signal peptide" evidence="10">
    <location>
        <begin position="1"/>
        <end position="24"/>
    </location>
</feature>
<reference evidence="12 13" key="1">
    <citation type="submission" date="2024-02" db="EMBL/GenBank/DDBJ databases">
        <title>A Gaetbulibacter species isolated from tidal flats and genomic insights of their niches.</title>
        <authorList>
            <person name="Ye Y."/>
        </authorList>
    </citation>
    <scope>NUCLEOTIDE SEQUENCE [LARGE SCALE GENOMIC DNA]</scope>
    <source>
        <strain evidence="12 13">KEM-8</strain>
    </source>
</reference>
<evidence type="ECO:0000256" key="9">
    <source>
        <dbReference type="SAM" id="Phobius"/>
    </source>
</evidence>
<dbReference type="Proteomes" id="UP001610104">
    <property type="component" value="Unassembled WGS sequence"/>
</dbReference>
<dbReference type="PROSITE" id="PS50125">
    <property type="entry name" value="GUANYLATE_CYCLASE_2"/>
    <property type="match status" value="1"/>
</dbReference>
<keyword evidence="7" id="KW-0802">TPR repeat</keyword>
<evidence type="ECO:0000256" key="4">
    <source>
        <dbReference type="ARBA" id="ARBA00022989"/>
    </source>
</evidence>
<feature type="domain" description="Guanylate cyclase" evidence="11">
    <location>
        <begin position="470"/>
        <end position="600"/>
    </location>
</feature>
<dbReference type="PROSITE" id="PS50005">
    <property type="entry name" value="TPR"/>
    <property type="match status" value="3"/>
</dbReference>
<dbReference type="SMART" id="SM00028">
    <property type="entry name" value="TPR"/>
    <property type="match status" value="6"/>
</dbReference>
<comment type="similarity">
    <text evidence="8">Belongs to the adenylyl cyclase class-4/guanylyl cyclase family.</text>
</comment>
<keyword evidence="5 9" id="KW-0472">Membrane</keyword>
<evidence type="ECO:0000259" key="11">
    <source>
        <dbReference type="PROSITE" id="PS50125"/>
    </source>
</evidence>
<keyword evidence="10" id="KW-0732">Signal</keyword>
<evidence type="ECO:0000256" key="1">
    <source>
        <dbReference type="ARBA" id="ARBA00004370"/>
    </source>
</evidence>
<accession>A0ABW7MPJ5</accession>
<evidence type="ECO:0000256" key="6">
    <source>
        <dbReference type="ARBA" id="ARBA00023239"/>
    </source>
</evidence>
<protein>
    <submittedName>
        <fullName evidence="12">Adenylate/guanylate cyclase domain-containing protein</fullName>
    </submittedName>
</protein>
<dbReference type="PANTHER" id="PTHR11920:SF335">
    <property type="entry name" value="GUANYLATE CYCLASE"/>
    <property type="match status" value="1"/>
</dbReference>
<dbReference type="RefSeq" id="WP_395437040.1">
    <property type="nucleotide sequence ID" value="NZ_JBAWKC010000001.1"/>
</dbReference>
<name>A0ABW7MPJ5_9FLAO</name>
<feature type="transmembrane region" description="Helical" evidence="9">
    <location>
        <begin position="400"/>
        <end position="419"/>
    </location>
</feature>
<dbReference type="InterPro" id="IPR011990">
    <property type="entry name" value="TPR-like_helical_dom_sf"/>
</dbReference>
<feature type="repeat" description="TPR" evidence="7">
    <location>
        <begin position="166"/>
        <end position="199"/>
    </location>
</feature>
<evidence type="ECO:0000256" key="3">
    <source>
        <dbReference type="ARBA" id="ARBA00022741"/>
    </source>
</evidence>
<evidence type="ECO:0000256" key="2">
    <source>
        <dbReference type="ARBA" id="ARBA00022692"/>
    </source>
</evidence>
<proteinExistence type="inferred from homology"/>
<dbReference type="InterPro" id="IPR019734">
    <property type="entry name" value="TPR_rpt"/>
</dbReference>
<dbReference type="InterPro" id="IPR001054">
    <property type="entry name" value="A/G_cyclase"/>
</dbReference>
<evidence type="ECO:0000256" key="8">
    <source>
        <dbReference type="RuleBase" id="RU000405"/>
    </source>
</evidence>
<dbReference type="Pfam" id="PF13424">
    <property type="entry name" value="TPR_12"/>
    <property type="match status" value="2"/>
</dbReference>
<feature type="repeat" description="TPR" evidence="7">
    <location>
        <begin position="206"/>
        <end position="239"/>
    </location>
</feature>
<evidence type="ECO:0000313" key="12">
    <source>
        <dbReference type="EMBL" id="MFH6767758.1"/>
    </source>
</evidence>
<dbReference type="InterPro" id="IPR050401">
    <property type="entry name" value="Cyclic_nucleotide_synthase"/>
</dbReference>
<feature type="chain" id="PRO_5045852557" evidence="10">
    <location>
        <begin position="25"/>
        <end position="662"/>
    </location>
</feature>
<evidence type="ECO:0000256" key="10">
    <source>
        <dbReference type="SAM" id="SignalP"/>
    </source>
</evidence>
<sequence length="662" mass="76137">MSINRKVSLIIVAFFGMLSSLMFAQNNKIDSLKRIVETGVKDTSMVVALNELSKEVLNTEDIKQSIEYARKANTLAIQLKYTRGKAYSLKNIGLAQYYQGDYLNVLDSWTQSLKEFESIHDTIGIANLVNNLGAIYYSQGSNVKALDYYLRSLNISEKSKDPLRISSVLLNIGGLYAEMNNYDKALEYYNKFNDYRNDLNDSQTTNSYLKGVGEVYFKKGLYDEALNYYQEALASNQIITNRADNLIKLSKVLLKKNNKQNSIKYLNEAYQIAKLNNQQLQMVQALEGLGEVYIQDNFEKAQKSYSEAESLAKEIKANDELRDIYQGLSKAYALNKDYKNAYKYKELYVAQKDSLFNLATDDKIRGLQFDFDLEKKEDQIGLLEKESQIQQLKEKKQQDIIYASVIAIFLVFLFALGLYRRYNFIRQTNRIIEEEKNRSESLLHNILPEETALELKQNGKVQAKKFDSVTVLFTDFKGFTEYAKNLSPEELVNSVDYYFSKFDEIMEKYGMEKIKTIGDAYMAAGGLPFQTNDHPFKMILAAFEIVQFIEESKQNEEKDITHFDIRIGVNTGPIVAGVVGIHKFAYDIWGDTVNVASRMETLSNPGRINISENTYELVKDVFQCKYRGEIEVKNRGMMKMYFVNGIKNQAYLDQLQFQNVNT</sequence>
<evidence type="ECO:0000313" key="13">
    <source>
        <dbReference type="Proteomes" id="UP001610104"/>
    </source>
</evidence>
<dbReference type="Pfam" id="PF00211">
    <property type="entry name" value="Guanylate_cyc"/>
    <property type="match status" value="1"/>
</dbReference>